<feature type="transmembrane region" description="Helical" evidence="1">
    <location>
        <begin position="37"/>
        <end position="57"/>
    </location>
</feature>
<reference evidence="2 3" key="1">
    <citation type="submission" date="2019-07" db="EMBL/GenBank/DDBJ databases">
        <title>Genomic Encyclopedia of Type Strains, Phase I: the one thousand microbial genomes (KMG-I) project.</title>
        <authorList>
            <person name="Kyrpides N."/>
        </authorList>
    </citation>
    <scope>NUCLEOTIDE SEQUENCE [LARGE SCALE GENOMIC DNA]</scope>
    <source>
        <strain evidence="2 3">DSM 6562</strain>
    </source>
</reference>
<organism evidence="2 3">
    <name type="scientific">Desulfallas thermosapovorans DSM 6562</name>
    <dbReference type="NCBI Taxonomy" id="1121431"/>
    <lineage>
        <taxon>Bacteria</taxon>
        <taxon>Bacillati</taxon>
        <taxon>Bacillota</taxon>
        <taxon>Clostridia</taxon>
        <taxon>Eubacteriales</taxon>
        <taxon>Desulfallaceae</taxon>
        <taxon>Desulfallas</taxon>
    </lineage>
</organism>
<name>A0A5S4ZRI5_9FIRM</name>
<evidence type="ECO:0000256" key="1">
    <source>
        <dbReference type="SAM" id="Phobius"/>
    </source>
</evidence>
<comment type="caution">
    <text evidence="2">The sequence shown here is derived from an EMBL/GenBank/DDBJ whole genome shotgun (WGS) entry which is preliminary data.</text>
</comment>
<keyword evidence="3" id="KW-1185">Reference proteome</keyword>
<gene>
    <name evidence="2" type="ORF">LX24_02174</name>
</gene>
<keyword evidence="1" id="KW-0812">Transmembrane</keyword>
<dbReference type="RefSeq" id="WP_166512164.1">
    <property type="nucleotide sequence ID" value="NZ_VNHM01000012.1"/>
</dbReference>
<dbReference type="Proteomes" id="UP000323166">
    <property type="component" value="Unassembled WGS sequence"/>
</dbReference>
<evidence type="ECO:0000313" key="2">
    <source>
        <dbReference type="EMBL" id="TYO94705.1"/>
    </source>
</evidence>
<keyword evidence="1" id="KW-0472">Membrane</keyword>
<protein>
    <submittedName>
        <fullName evidence="2">Uncharacterized protein</fullName>
    </submittedName>
</protein>
<dbReference type="EMBL" id="VNHM01000012">
    <property type="protein sequence ID" value="TYO94705.1"/>
    <property type="molecule type" value="Genomic_DNA"/>
</dbReference>
<feature type="transmembrane region" description="Helical" evidence="1">
    <location>
        <begin position="6"/>
        <end position="25"/>
    </location>
</feature>
<keyword evidence="1" id="KW-1133">Transmembrane helix</keyword>
<evidence type="ECO:0000313" key="3">
    <source>
        <dbReference type="Proteomes" id="UP000323166"/>
    </source>
</evidence>
<dbReference type="AlphaFoldDB" id="A0A5S4ZRI5"/>
<accession>A0A5S4ZRI5</accession>
<sequence length="59" mass="6306">MFDLLILLAVTLISIHVASYGWYALHKEKKLRGAVGAFVVAGATLAAPVLLMLYYALAG</sequence>
<proteinExistence type="predicted"/>